<reference evidence="1" key="1">
    <citation type="journal article" date="2014" name="Front. Microbiol.">
        <title>High frequency of phylogenetically diverse reductive dehalogenase-homologous genes in deep subseafloor sedimentary metagenomes.</title>
        <authorList>
            <person name="Kawai M."/>
            <person name="Futagami T."/>
            <person name="Toyoda A."/>
            <person name="Takaki Y."/>
            <person name="Nishi S."/>
            <person name="Hori S."/>
            <person name="Arai W."/>
            <person name="Tsubouchi T."/>
            <person name="Morono Y."/>
            <person name="Uchiyama I."/>
            <person name="Ito T."/>
            <person name="Fujiyama A."/>
            <person name="Inagaki F."/>
            <person name="Takami H."/>
        </authorList>
    </citation>
    <scope>NUCLEOTIDE SEQUENCE</scope>
    <source>
        <strain evidence="1">Expedition CK06-06</strain>
    </source>
</reference>
<dbReference type="EMBL" id="BARW01043178">
    <property type="protein sequence ID" value="GAJ18264.1"/>
    <property type="molecule type" value="Genomic_DNA"/>
</dbReference>
<name>X1UL58_9ZZZZ</name>
<dbReference type="AlphaFoldDB" id="X1UL58"/>
<proteinExistence type="predicted"/>
<organism evidence="1">
    <name type="scientific">marine sediment metagenome</name>
    <dbReference type="NCBI Taxonomy" id="412755"/>
    <lineage>
        <taxon>unclassified sequences</taxon>
        <taxon>metagenomes</taxon>
        <taxon>ecological metagenomes</taxon>
    </lineage>
</organism>
<comment type="caution">
    <text evidence="1">The sequence shown here is derived from an EMBL/GenBank/DDBJ whole genome shotgun (WGS) entry which is preliminary data.</text>
</comment>
<protein>
    <submittedName>
        <fullName evidence="1">Uncharacterized protein</fullName>
    </submittedName>
</protein>
<evidence type="ECO:0000313" key="1">
    <source>
        <dbReference type="EMBL" id="GAJ18264.1"/>
    </source>
</evidence>
<gene>
    <name evidence="1" type="ORF">S12H4_63439</name>
</gene>
<feature type="non-terminal residue" evidence="1">
    <location>
        <position position="40"/>
    </location>
</feature>
<sequence>MPKRFDGNIGSLFINLEAMKVRYKRCSRIEKCIMRSIKRR</sequence>
<accession>X1UL58</accession>